<dbReference type="SUPFAM" id="SSF102588">
    <property type="entry name" value="LmbE-like"/>
    <property type="match status" value="1"/>
</dbReference>
<gene>
    <name evidence="5" type="ORF">SAMN04489747_2544</name>
</gene>
<dbReference type="GO" id="GO:0010125">
    <property type="term" value="P:mycothiol biosynthetic process"/>
    <property type="evidence" value="ECO:0007669"/>
    <property type="project" value="UniProtKB-UniRule"/>
</dbReference>
<name>A0A1G7AAX4_9ACTN</name>
<organism evidence="5 6">
    <name type="scientific">Auraticoccus monumenti</name>
    <dbReference type="NCBI Taxonomy" id="675864"/>
    <lineage>
        <taxon>Bacteria</taxon>
        <taxon>Bacillati</taxon>
        <taxon>Actinomycetota</taxon>
        <taxon>Actinomycetes</taxon>
        <taxon>Propionibacteriales</taxon>
        <taxon>Propionibacteriaceae</taxon>
        <taxon>Auraticoccus</taxon>
    </lineage>
</organism>
<keyword evidence="2" id="KW-0378">Hydrolase</keyword>
<dbReference type="Proteomes" id="UP000198546">
    <property type="component" value="Chromosome i"/>
</dbReference>
<dbReference type="PANTHER" id="PTHR12993">
    <property type="entry name" value="N-ACETYLGLUCOSAMINYL-PHOSPHATIDYLINOSITOL DE-N-ACETYLASE-RELATED"/>
    <property type="match status" value="1"/>
</dbReference>
<dbReference type="EC" id="3.5.1.103" evidence="4"/>
<keyword evidence="1" id="KW-0479">Metal-binding</keyword>
<evidence type="ECO:0000256" key="2">
    <source>
        <dbReference type="ARBA" id="ARBA00022801"/>
    </source>
</evidence>
<keyword evidence="6" id="KW-1185">Reference proteome</keyword>
<accession>A0A1G7AAX4</accession>
<evidence type="ECO:0000256" key="3">
    <source>
        <dbReference type="ARBA" id="ARBA00022833"/>
    </source>
</evidence>
<dbReference type="Gene3D" id="3.40.50.10320">
    <property type="entry name" value="LmbE-like"/>
    <property type="match status" value="1"/>
</dbReference>
<sequence length="293" mass="32227">MFVHAHPDDEASQTAAAMARYAAEGAQVTLVTCTLGEEGEIVVDDLAHLREGDALGRHRIGELTEAMAVLGVTDFVRLGGDGTYRDSGMAYDESGGVVPTAELKDGSFWTTDLLEAANHLVQLLRDRRPQVLVTYDQYGGYGHPDHIQAHRAATYAVALAGVAGYRRDLGEPWVVSRLMWSAMSASAMRRALRRLRESGDTETFKEWGDLEGDLLPPMLVADEDISVRVDGAPWAAHKLGALRAHRSQVSMDDPWWKMFTSGEEWSDEFYRLAQGVPFEGEGMAEDLFAGLTR</sequence>
<protein>
    <recommendedName>
        <fullName evidence="4">N-acetyl-1-D-myo-inositol-2-amino-2-deoxy-alpha-D-glucopyranoside deacetylase</fullName>
        <ecNumber evidence="4">3.5.1.103</ecNumber>
    </recommendedName>
</protein>
<evidence type="ECO:0000256" key="4">
    <source>
        <dbReference type="NCBIfam" id="TIGR03445"/>
    </source>
</evidence>
<dbReference type="AlphaFoldDB" id="A0A1G7AAX4"/>
<reference evidence="5 6" key="1">
    <citation type="submission" date="2016-10" db="EMBL/GenBank/DDBJ databases">
        <authorList>
            <person name="de Groot N.N."/>
        </authorList>
    </citation>
    <scope>NUCLEOTIDE SEQUENCE [LARGE SCALE GENOMIC DNA]</scope>
    <source>
        <strain evidence="5 6">MON 2.2</strain>
    </source>
</reference>
<dbReference type="InterPro" id="IPR003737">
    <property type="entry name" value="GlcNAc_PI_deacetylase-related"/>
</dbReference>
<evidence type="ECO:0000313" key="6">
    <source>
        <dbReference type="Proteomes" id="UP000198546"/>
    </source>
</evidence>
<dbReference type="GO" id="GO:0035595">
    <property type="term" value="F:N-acetylglucosaminylinositol deacetylase activity"/>
    <property type="evidence" value="ECO:0007669"/>
    <property type="project" value="UniProtKB-EC"/>
</dbReference>
<dbReference type="GO" id="GO:0046872">
    <property type="term" value="F:metal ion binding"/>
    <property type="evidence" value="ECO:0007669"/>
    <property type="project" value="UniProtKB-KW"/>
</dbReference>
<keyword evidence="3" id="KW-0862">Zinc</keyword>
<evidence type="ECO:0000256" key="1">
    <source>
        <dbReference type="ARBA" id="ARBA00022723"/>
    </source>
</evidence>
<dbReference type="NCBIfam" id="TIGR03445">
    <property type="entry name" value="mycothiol_MshB"/>
    <property type="match status" value="1"/>
</dbReference>
<dbReference type="InterPro" id="IPR024078">
    <property type="entry name" value="LmbE-like_dom_sf"/>
</dbReference>
<dbReference type="InterPro" id="IPR017810">
    <property type="entry name" value="Mycothiol_biosynthesis_MshB"/>
</dbReference>
<proteinExistence type="predicted"/>
<dbReference type="PANTHER" id="PTHR12993:SF26">
    <property type="entry name" value="1D-MYO-INOSITOL 2-ACETAMIDO-2-DEOXY-ALPHA-D-GLUCOPYRANOSIDE DEACETYLASE"/>
    <property type="match status" value="1"/>
</dbReference>
<dbReference type="STRING" id="675864.SAMN04489747_2544"/>
<evidence type="ECO:0000313" key="5">
    <source>
        <dbReference type="EMBL" id="SDE11205.1"/>
    </source>
</evidence>
<dbReference type="EMBL" id="LT629688">
    <property type="protein sequence ID" value="SDE11205.1"/>
    <property type="molecule type" value="Genomic_DNA"/>
</dbReference>
<dbReference type="OrthoDB" id="158614at2"/>
<dbReference type="Pfam" id="PF02585">
    <property type="entry name" value="PIG-L"/>
    <property type="match status" value="1"/>
</dbReference>